<feature type="compositionally biased region" description="Basic and acidic residues" evidence="1">
    <location>
        <begin position="1"/>
        <end position="18"/>
    </location>
</feature>
<reference evidence="3" key="1">
    <citation type="journal article" date="2021" name="Proc. Natl. Acad. Sci. U.S.A.">
        <title>A Catalog of Tens of Thousands of Viruses from Human Metagenomes Reveals Hidden Associations with Chronic Diseases.</title>
        <authorList>
            <person name="Tisza M.J."/>
            <person name="Buck C.B."/>
        </authorList>
    </citation>
    <scope>NUCLEOTIDE SEQUENCE</scope>
    <source>
        <strain evidence="3">Ctdjo3</strain>
    </source>
</reference>
<feature type="region of interest" description="Disordered" evidence="1">
    <location>
        <begin position="1"/>
        <end position="27"/>
    </location>
</feature>
<evidence type="ECO:0000256" key="1">
    <source>
        <dbReference type="SAM" id="MobiDB-lite"/>
    </source>
</evidence>
<sequence>MAEEKLEKVEDKKTETKSQSKRKTQTQESIYTLQEFAQNSKKLFGVQKECVMAAFKVANKKEATPFEAKEIVEKFMRKEIK</sequence>
<name>A0A8S5PTJ9_9CAUD</name>
<feature type="domain" description="YqzN/YkzM" evidence="2">
    <location>
        <begin position="28"/>
        <end position="79"/>
    </location>
</feature>
<dbReference type="InterPro" id="IPR058869">
    <property type="entry name" value="YqzN_YkzM"/>
</dbReference>
<organism evidence="3">
    <name type="scientific">Siphoviridae sp. ctdjo3</name>
    <dbReference type="NCBI Taxonomy" id="2825583"/>
    <lineage>
        <taxon>Viruses</taxon>
        <taxon>Duplodnaviria</taxon>
        <taxon>Heunggongvirae</taxon>
        <taxon>Uroviricota</taxon>
        <taxon>Caudoviricetes</taxon>
    </lineage>
</organism>
<evidence type="ECO:0000313" key="3">
    <source>
        <dbReference type="EMBL" id="DAE09833.1"/>
    </source>
</evidence>
<accession>A0A8S5PTJ9</accession>
<proteinExistence type="predicted"/>
<protein>
    <recommendedName>
        <fullName evidence="2">YqzN/YkzM domain-containing protein</fullName>
    </recommendedName>
</protein>
<evidence type="ECO:0000259" key="2">
    <source>
        <dbReference type="Pfam" id="PF26160"/>
    </source>
</evidence>
<dbReference type="EMBL" id="BK015495">
    <property type="protein sequence ID" value="DAE09833.1"/>
    <property type="molecule type" value="Genomic_DNA"/>
</dbReference>
<dbReference type="Pfam" id="PF26160">
    <property type="entry name" value="YqzN_YkzM"/>
    <property type="match status" value="1"/>
</dbReference>